<reference evidence="16 17" key="1">
    <citation type="submission" date="2017-06" db="EMBL/GenBank/DDBJ databases">
        <authorList>
            <consortium name="Pathogen Informatics"/>
        </authorList>
    </citation>
    <scope>NUCLEOTIDE SEQUENCE [LARGE SCALE GENOMIC DNA]</scope>
    <source>
        <strain evidence="16 17">NCTC13788</strain>
    </source>
</reference>
<keyword evidence="8" id="KW-0547">Nucleotide-binding</keyword>
<dbReference type="InterPro" id="IPR003661">
    <property type="entry name" value="HisK_dim/P_dom"/>
</dbReference>
<dbReference type="InterPro" id="IPR036097">
    <property type="entry name" value="HisK_dim/P_sf"/>
</dbReference>
<evidence type="ECO:0000256" key="13">
    <source>
        <dbReference type="ARBA" id="ARBA00023136"/>
    </source>
</evidence>
<evidence type="ECO:0000256" key="1">
    <source>
        <dbReference type="ARBA" id="ARBA00000085"/>
    </source>
</evidence>
<evidence type="ECO:0000259" key="15">
    <source>
        <dbReference type="PROSITE" id="PS50109"/>
    </source>
</evidence>
<name>A0A239SWM0_9STRE</name>
<keyword evidence="11 14" id="KW-1133">Transmembrane helix</keyword>
<keyword evidence="9 16" id="KW-0418">Kinase</keyword>
<evidence type="ECO:0000256" key="9">
    <source>
        <dbReference type="ARBA" id="ARBA00022777"/>
    </source>
</evidence>
<dbReference type="AlphaFoldDB" id="A0A239SWM0"/>
<evidence type="ECO:0000256" key="6">
    <source>
        <dbReference type="ARBA" id="ARBA00022679"/>
    </source>
</evidence>
<dbReference type="GO" id="GO:0005524">
    <property type="term" value="F:ATP binding"/>
    <property type="evidence" value="ECO:0007669"/>
    <property type="project" value="UniProtKB-KW"/>
</dbReference>
<dbReference type="KEGG" id="smen:SAMEA4412692_1373"/>
<dbReference type="EC" id="2.7.13.3" evidence="3"/>
<evidence type="ECO:0000256" key="7">
    <source>
        <dbReference type="ARBA" id="ARBA00022692"/>
    </source>
</evidence>
<dbReference type="eggNOG" id="COG2205">
    <property type="taxonomic scope" value="Bacteria"/>
</dbReference>
<dbReference type="PROSITE" id="PS50109">
    <property type="entry name" value="HIS_KIN"/>
    <property type="match status" value="1"/>
</dbReference>
<comment type="subcellular location">
    <subcellularLocation>
        <location evidence="2">Cell membrane</location>
        <topology evidence="2">Multi-pass membrane protein</topology>
    </subcellularLocation>
</comment>
<dbReference type="InterPro" id="IPR036890">
    <property type="entry name" value="HATPase_C_sf"/>
</dbReference>
<dbReference type="SUPFAM" id="SSF55874">
    <property type="entry name" value="ATPase domain of HSP90 chaperone/DNA topoisomerase II/histidine kinase"/>
    <property type="match status" value="1"/>
</dbReference>
<dbReference type="GO" id="GO:0005886">
    <property type="term" value="C:plasma membrane"/>
    <property type="evidence" value="ECO:0007669"/>
    <property type="project" value="UniProtKB-SubCell"/>
</dbReference>
<dbReference type="EMBL" id="LT906439">
    <property type="protein sequence ID" value="SNU89134.1"/>
    <property type="molecule type" value="Genomic_DNA"/>
</dbReference>
<gene>
    <name evidence="16" type="primary">hssS</name>
    <name evidence="16" type="ORF">SAMEA4412692_01373</name>
</gene>
<evidence type="ECO:0000256" key="3">
    <source>
        <dbReference type="ARBA" id="ARBA00012438"/>
    </source>
</evidence>
<dbReference type="Proteomes" id="UP000215185">
    <property type="component" value="Chromosome 1"/>
</dbReference>
<keyword evidence="4" id="KW-1003">Cell membrane</keyword>
<dbReference type="STRING" id="1123308.GCA_000380085_01676"/>
<keyword evidence="12" id="KW-0902">Two-component regulatory system</keyword>
<dbReference type="PANTHER" id="PTHR45528">
    <property type="entry name" value="SENSOR HISTIDINE KINASE CPXA"/>
    <property type="match status" value="1"/>
</dbReference>
<evidence type="ECO:0000313" key="17">
    <source>
        <dbReference type="Proteomes" id="UP000215185"/>
    </source>
</evidence>
<dbReference type="Gene3D" id="1.10.287.130">
    <property type="match status" value="1"/>
</dbReference>
<protein>
    <recommendedName>
        <fullName evidence="3">histidine kinase</fullName>
        <ecNumber evidence="3">2.7.13.3</ecNumber>
    </recommendedName>
</protein>
<keyword evidence="10" id="KW-0067">ATP-binding</keyword>
<keyword evidence="7 14" id="KW-0812">Transmembrane</keyword>
<evidence type="ECO:0000256" key="8">
    <source>
        <dbReference type="ARBA" id="ARBA00022741"/>
    </source>
</evidence>
<dbReference type="InterPro" id="IPR050398">
    <property type="entry name" value="HssS/ArlS-like"/>
</dbReference>
<evidence type="ECO:0000256" key="10">
    <source>
        <dbReference type="ARBA" id="ARBA00022840"/>
    </source>
</evidence>
<dbReference type="Pfam" id="PF02518">
    <property type="entry name" value="HATPase_c"/>
    <property type="match status" value="1"/>
</dbReference>
<dbReference type="InterPro" id="IPR005467">
    <property type="entry name" value="His_kinase_dom"/>
</dbReference>
<dbReference type="Pfam" id="PF00512">
    <property type="entry name" value="HisKA"/>
    <property type="match status" value="1"/>
</dbReference>
<feature type="domain" description="Histidine kinase" evidence="15">
    <location>
        <begin position="234"/>
        <end position="434"/>
    </location>
</feature>
<accession>A0A239SWM0</accession>
<evidence type="ECO:0000256" key="11">
    <source>
        <dbReference type="ARBA" id="ARBA00022989"/>
    </source>
</evidence>
<evidence type="ECO:0000256" key="12">
    <source>
        <dbReference type="ARBA" id="ARBA00023012"/>
    </source>
</evidence>
<evidence type="ECO:0000313" key="16">
    <source>
        <dbReference type="EMBL" id="SNU89134.1"/>
    </source>
</evidence>
<dbReference type="CDD" id="cd00082">
    <property type="entry name" value="HisKA"/>
    <property type="match status" value="1"/>
</dbReference>
<dbReference type="Gene3D" id="3.30.565.10">
    <property type="entry name" value="Histidine kinase-like ATPase, C-terminal domain"/>
    <property type="match status" value="1"/>
</dbReference>
<dbReference type="OrthoDB" id="9806130at2"/>
<dbReference type="SMART" id="SM00388">
    <property type="entry name" value="HisKA"/>
    <property type="match status" value="1"/>
</dbReference>
<dbReference type="GO" id="GO:0000155">
    <property type="term" value="F:phosphorelay sensor kinase activity"/>
    <property type="evidence" value="ECO:0007669"/>
    <property type="project" value="InterPro"/>
</dbReference>
<evidence type="ECO:0000256" key="2">
    <source>
        <dbReference type="ARBA" id="ARBA00004651"/>
    </source>
</evidence>
<dbReference type="PANTHER" id="PTHR45528:SF1">
    <property type="entry name" value="SENSOR HISTIDINE KINASE CPXA"/>
    <property type="match status" value="1"/>
</dbReference>
<dbReference type="SUPFAM" id="SSF47384">
    <property type="entry name" value="Homodimeric domain of signal transducing histidine kinase"/>
    <property type="match status" value="1"/>
</dbReference>
<keyword evidence="6 16" id="KW-0808">Transferase</keyword>
<dbReference type="RefSeq" id="WP_018374212.1">
    <property type="nucleotide sequence ID" value="NZ_LT906439.1"/>
</dbReference>
<sequence length="437" mass="50550">MNTLKYFSKTLLAYFTTVLLLGLTGIVIFLIGTYQILTKEVRNQQDPTSLVQQLIKDDQLNLSSQNKHLLEERNIWLMVLSEKGEIEESFQLPKQLDHPYKLTDIVRFNRWYLEDYPVFTFVMGENILVLGYPKGTYDKFPANYYNVNLFIGTFKWILAVFVGLIIAFFFVYFWTQMKLRKEFNPITQALVDLSENKPILLDEKGNLTEITSDLNQTSQLLLKTKEMRNHWIRGISHDLRNPLTLILGNTTQLEALYGSSKQIQQIQTNVHQMEHIISNLNMSYLLDNPALLQEMDRLDLNKLLRQIITDFYNNYEELHLDFQLPEQPSFILGNSSLLTRAITNLLLNSLTHNEKPHQQLMLVKEGDNVLLTISDNGSIRPEKVLELNQKTRHYDTHGMGTIITKQIIALHQGTIQFTHLNPGLQVTIALPVSSDNV</sequence>
<feature type="transmembrane region" description="Helical" evidence="14">
    <location>
        <begin position="12"/>
        <end position="37"/>
    </location>
</feature>
<evidence type="ECO:0000256" key="14">
    <source>
        <dbReference type="SAM" id="Phobius"/>
    </source>
</evidence>
<dbReference type="InterPro" id="IPR003594">
    <property type="entry name" value="HATPase_dom"/>
</dbReference>
<keyword evidence="17" id="KW-1185">Reference proteome</keyword>
<feature type="transmembrane region" description="Helical" evidence="14">
    <location>
        <begin position="153"/>
        <end position="174"/>
    </location>
</feature>
<dbReference type="SMART" id="SM00387">
    <property type="entry name" value="HATPase_c"/>
    <property type="match status" value="1"/>
</dbReference>
<evidence type="ECO:0000256" key="5">
    <source>
        <dbReference type="ARBA" id="ARBA00022553"/>
    </source>
</evidence>
<keyword evidence="13 14" id="KW-0472">Membrane</keyword>
<organism evidence="16 17">
    <name type="scientific">Streptococcus merionis</name>
    <dbReference type="NCBI Taxonomy" id="400065"/>
    <lineage>
        <taxon>Bacteria</taxon>
        <taxon>Bacillati</taxon>
        <taxon>Bacillota</taxon>
        <taxon>Bacilli</taxon>
        <taxon>Lactobacillales</taxon>
        <taxon>Streptococcaceae</taxon>
        <taxon>Streptococcus</taxon>
    </lineage>
</organism>
<keyword evidence="5" id="KW-0597">Phosphoprotein</keyword>
<evidence type="ECO:0000256" key="4">
    <source>
        <dbReference type="ARBA" id="ARBA00022475"/>
    </source>
</evidence>
<proteinExistence type="predicted"/>
<comment type="catalytic activity">
    <reaction evidence="1">
        <text>ATP + protein L-histidine = ADP + protein N-phospho-L-histidine.</text>
        <dbReference type="EC" id="2.7.13.3"/>
    </reaction>
</comment>